<evidence type="ECO:0000313" key="13">
    <source>
        <dbReference type="Proteomes" id="UP001225906"/>
    </source>
</evidence>
<keyword evidence="2 8" id="KW-0963">Cytoplasm</keyword>
<evidence type="ECO:0000313" key="12">
    <source>
        <dbReference type="EMBL" id="MDP8567094.1"/>
    </source>
</evidence>
<comment type="function">
    <text evidence="8">Ligates lysine onto the cytidine present at position 34 of the AUA codon-specific tRNA(Ile) that contains the anticodon CAU, in an ATP-dependent manner. Cytidine is converted to lysidine, thus changing the amino acid specificity of the tRNA from methionine to isoleucine.</text>
</comment>
<feature type="binding site" evidence="8">
    <location>
        <begin position="35"/>
        <end position="40"/>
    </location>
    <ligand>
        <name>ATP</name>
        <dbReference type="ChEBI" id="CHEBI:30616"/>
    </ligand>
</feature>
<keyword evidence="4 8" id="KW-0819">tRNA processing</keyword>
<evidence type="ECO:0000256" key="6">
    <source>
        <dbReference type="ARBA" id="ARBA00022840"/>
    </source>
</evidence>
<dbReference type="Gene3D" id="1.20.59.20">
    <property type="match status" value="1"/>
</dbReference>
<dbReference type="SUPFAM" id="SSF56037">
    <property type="entry name" value="PheT/TilS domain"/>
    <property type="match status" value="1"/>
</dbReference>
<dbReference type="PANTHER" id="PTHR43033">
    <property type="entry name" value="TRNA(ILE)-LYSIDINE SYNTHASE-RELATED"/>
    <property type="match status" value="1"/>
</dbReference>
<comment type="catalytic activity">
    <reaction evidence="7 8">
        <text>cytidine(34) in tRNA(Ile2) + L-lysine + ATP = lysidine(34) in tRNA(Ile2) + AMP + diphosphate + H(+)</text>
        <dbReference type="Rhea" id="RHEA:43744"/>
        <dbReference type="Rhea" id="RHEA-COMP:10625"/>
        <dbReference type="Rhea" id="RHEA-COMP:10670"/>
        <dbReference type="ChEBI" id="CHEBI:15378"/>
        <dbReference type="ChEBI" id="CHEBI:30616"/>
        <dbReference type="ChEBI" id="CHEBI:32551"/>
        <dbReference type="ChEBI" id="CHEBI:33019"/>
        <dbReference type="ChEBI" id="CHEBI:82748"/>
        <dbReference type="ChEBI" id="CHEBI:83665"/>
        <dbReference type="ChEBI" id="CHEBI:456215"/>
        <dbReference type="EC" id="6.3.4.19"/>
    </reaction>
</comment>
<dbReference type="RefSeq" id="WP_306388825.1">
    <property type="nucleotide sequence ID" value="NZ_JAVCAP010000009.1"/>
</dbReference>
<keyword evidence="3 8" id="KW-0436">Ligase</keyword>
<dbReference type="EMBL" id="JAVCAP010000009">
    <property type="protein sequence ID" value="MDP8567094.1"/>
    <property type="molecule type" value="Genomic_DNA"/>
</dbReference>
<evidence type="ECO:0000256" key="1">
    <source>
        <dbReference type="ARBA" id="ARBA00004496"/>
    </source>
</evidence>
<evidence type="ECO:0000259" key="10">
    <source>
        <dbReference type="Pfam" id="PF09179"/>
    </source>
</evidence>
<dbReference type="Pfam" id="PF11734">
    <property type="entry name" value="TilS_C"/>
    <property type="match status" value="1"/>
</dbReference>
<keyword evidence="13" id="KW-1185">Reference proteome</keyword>
<dbReference type="NCBIfam" id="TIGR02433">
    <property type="entry name" value="lysidine_TilS_C"/>
    <property type="match status" value="1"/>
</dbReference>
<evidence type="ECO:0000259" key="11">
    <source>
        <dbReference type="Pfam" id="PF11734"/>
    </source>
</evidence>
<evidence type="ECO:0000256" key="5">
    <source>
        <dbReference type="ARBA" id="ARBA00022741"/>
    </source>
</evidence>
<feature type="domain" description="tRNA(Ile)-lysidine synthase substrate-binding" evidence="10">
    <location>
        <begin position="262"/>
        <end position="333"/>
    </location>
</feature>
<feature type="domain" description="tRNA(Ile)-lysidine/2-thiocytidine synthase N-terminal" evidence="9">
    <location>
        <begin position="30"/>
        <end position="208"/>
    </location>
</feature>
<dbReference type="GO" id="GO:0032267">
    <property type="term" value="F:tRNA(Ile)-lysidine synthase activity"/>
    <property type="evidence" value="ECO:0007669"/>
    <property type="project" value="UniProtKB-EC"/>
</dbReference>
<dbReference type="SUPFAM" id="SSF82829">
    <property type="entry name" value="MesJ substrate recognition domain-like"/>
    <property type="match status" value="1"/>
</dbReference>
<comment type="similarity">
    <text evidence="8">Belongs to the tRNA(Ile)-lysidine synthase family.</text>
</comment>
<gene>
    <name evidence="8 12" type="primary">tilS</name>
    <name evidence="12" type="ORF">Q9291_04455</name>
</gene>
<organism evidence="12 13">
    <name type="scientific">Methylophilus aquaticus</name>
    <dbReference type="NCBI Taxonomy" id="1971610"/>
    <lineage>
        <taxon>Bacteria</taxon>
        <taxon>Pseudomonadati</taxon>
        <taxon>Pseudomonadota</taxon>
        <taxon>Betaproteobacteria</taxon>
        <taxon>Nitrosomonadales</taxon>
        <taxon>Methylophilaceae</taxon>
        <taxon>Methylophilus</taxon>
    </lineage>
</organism>
<dbReference type="InterPro" id="IPR014729">
    <property type="entry name" value="Rossmann-like_a/b/a_fold"/>
</dbReference>
<dbReference type="InterPro" id="IPR012795">
    <property type="entry name" value="tRNA_Ile_lys_synt_N"/>
</dbReference>
<evidence type="ECO:0000256" key="8">
    <source>
        <dbReference type="HAMAP-Rule" id="MF_01161"/>
    </source>
</evidence>
<comment type="domain">
    <text evidence="8">The N-terminal region contains the highly conserved SGGXDS motif, predicted to be a P-loop motif involved in ATP binding.</text>
</comment>
<proteinExistence type="inferred from homology"/>
<dbReference type="Proteomes" id="UP001225906">
    <property type="component" value="Unassembled WGS sequence"/>
</dbReference>
<dbReference type="InterPro" id="IPR011063">
    <property type="entry name" value="TilS/TtcA_N"/>
</dbReference>
<evidence type="ECO:0000256" key="3">
    <source>
        <dbReference type="ARBA" id="ARBA00022598"/>
    </source>
</evidence>
<protein>
    <recommendedName>
        <fullName evidence="8">tRNA(Ile)-lysidine synthase</fullName>
        <ecNumber evidence="8">6.3.4.19</ecNumber>
    </recommendedName>
    <alternativeName>
        <fullName evidence="8">tRNA(Ile)-2-lysyl-cytidine synthase</fullName>
    </alternativeName>
    <alternativeName>
        <fullName evidence="8">tRNA(Ile)-lysidine synthetase</fullName>
    </alternativeName>
</protein>
<evidence type="ECO:0000256" key="7">
    <source>
        <dbReference type="ARBA" id="ARBA00048539"/>
    </source>
</evidence>
<dbReference type="EC" id="6.3.4.19" evidence="8"/>
<sequence>MKNNSALLAQLEASLLRLFSAPASPASSHLMLALSGGIDSMVLLHALQQLMQRLPFTLSVMHVHHGLSHNADRWLQVCQQTCIESETPFYVEKIHVDQHSGQGIEAAARAGRYRVLEQTRNRINASAIVTAHHAQDQAETLLLQLVRGAGPKGLSAMPDRDDKRKLWRPMLGISKADIHAYAELHALQWVEDESNTDLSYDRNYMRQQVMPVMRARYPQLDQSLGRSALHLAEAQQLLHDLAQQDLHACDLRPEWQGQSVDILKLQALGDVRARNLLRGWFDAQALRMPNSEQLQDYWQQLSAVKPHRYLHLPLQGAIASHAAYLHHYQGRLYCVSKPPALPNSPLIWLGGQSQIWGNWQVDFKVVKGRGIALAKLGISPAAITLHRRYAEPLHMPEHLQLLLHARSGGEVLQPDAKRPRRELKVIFQMLGTPPWQRAFYPLISVQSASGELREVVALSPDIVDAAWATGRNAYGLVLSLHPVITSAVSL</sequence>
<dbReference type="InterPro" id="IPR012796">
    <property type="entry name" value="Lysidine-tRNA-synth_C"/>
</dbReference>
<dbReference type="Gene3D" id="3.40.50.620">
    <property type="entry name" value="HUPs"/>
    <property type="match status" value="1"/>
</dbReference>
<keyword evidence="6 8" id="KW-0067">ATP-binding</keyword>
<keyword evidence="5 8" id="KW-0547">Nucleotide-binding</keyword>
<dbReference type="SUPFAM" id="SSF52402">
    <property type="entry name" value="Adenine nucleotide alpha hydrolases-like"/>
    <property type="match status" value="1"/>
</dbReference>
<dbReference type="HAMAP" id="MF_01161">
    <property type="entry name" value="tRNA_Ile_lys_synt"/>
    <property type="match status" value="1"/>
</dbReference>
<dbReference type="PANTHER" id="PTHR43033:SF1">
    <property type="entry name" value="TRNA(ILE)-LYSIDINE SYNTHASE-RELATED"/>
    <property type="match status" value="1"/>
</dbReference>
<evidence type="ECO:0000256" key="2">
    <source>
        <dbReference type="ARBA" id="ARBA00022490"/>
    </source>
</evidence>
<comment type="caution">
    <text evidence="12">The sequence shown here is derived from an EMBL/GenBank/DDBJ whole genome shotgun (WGS) entry which is preliminary data.</text>
</comment>
<accession>A0ABT9JRB3</accession>
<name>A0ABT9JRB3_9PROT</name>
<dbReference type="InterPro" id="IPR012094">
    <property type="entry name" value="tRNA_Ile_lys_synt"/>
</dbReference>
<dbReference type="InterPro" id="IPR015262">
    <property type="entry name" value="tRNA_Ile_lys_synt_subst-bd"/>
</dbReference>
<dbReference type="NCBIfam" id="TIGR02432">
    <property type="entry name" value="lysidine_TilS_N"/>
    <property type="match status" value="1"/>
</dbReference>
<feature type="domain" description="Lysidine-tRNA(Ile) synthetase C-terminal" evidence="11">
    <location>
        <begin position="404"/>
        <end position="445"/>
    </location>
</feature>
<evidence type="ECO:0000259" key="9">
    <source>
        <dbReference type="Pfam" id="PF01171"/>
    </source>
</evidence>
<reference evidence="13" key="1">
    <citation type="journal article" date="2019" name="Int. J. Syst. Evol. Microbiol.">
        <title>The Global Catalogue of Microorganisms (GCM) 10K type strain sequencing project: providing services to taxonomists for standard genome sequencing and annotation.</title>
        <authorList>
            <consortium name="The Broad Institute Genomics Platform"/>
            <consortium name="The Broad Institute Genome Sequencing Center for Infectious Disease"/>
            <person name="Wu L."/>
            <person name="Ma J."/>
        </authorList>
    </citation>
    <scope>NUCLEOTIDE SEQUENCE [LARGE SCALE GENOMIC DNA]</scope>
    <source>
        <strain evidence="13">VKM B-3159</strain>
    </source>
</reference>
<dbReference type="Pfam" id="PF01171">
    <property type="entry name" value="ATP_bind_3"/>
    <property type="match status" value="1"/>
</dbReference>
<dbReference type="CDD" id="cd01992">
    <property type="entry name" value="TilS_N"/>
    <property type="match status" value="1"/>
</dbReference>
<evidence type="ECO:0000256" key="4">
    <source>
        <dbReference type="ARBA" id="ARBA00022694"/>
    </source>
</evidence>
<dbReference type="Pfam" id="PF09179">
    <property type="entry name" value="TilS"/>
    <property type="match status" value="1"/>
</dbReference>
<comment type="subcellular location">
    <subcellularLocation>
        <location evidence="1 8">Cytoplasm</location>
    </subcellularLocation>
</comment>